<dbReference type="Proteomes" id="UP001454036">
    <property type="component" value="Unassembled WGS sequence"/>
</dbReference>
<evidence type="ECO:0000256" key="1">
    <source>
        <dbReference type="SAM" id="MobiDB-lite"/>
    </source>
</evidence>
<gene>
    <name evidence="2" type="ORF">LIER_33151</name>
</gene>
<evidence type="ECO:0000313" key="3">
    <source>
        <dbReference type="Proteomes" id="UP001454036"/>
    </source>
</evidence>
<dbReference type="PANTHER" id="PTHR47481">
    <property type="match status" value="1"/>
</dbReference>
<sequence>MHTLACSLQSVGKTISEEDLIRQLLLGLHLPYHTFVTLMSDTRPYTSFSTLSPMLLSEKDRVKRLMGNGEIGIPQSAFISQNKHHQKGGTSSHTKRKMKPYKSQNSYSNHYTSHPSKPFSGDGILGSPPKSYSRKQQCQICEHYNHNAK</sequence>
<evidence type="ECO:0000313" key="2">
    <source>
        <dbReference type="EMBL" id="GAA0185863.1"/>
    </source>
</evidence>
<reference evidence="2 3" key="1">
    <citation type="submission" date="2024-01" db="EMBL/GenBank/DDBJ databases">
        <title>The complete chloroplast genome sequence of Lithospermum erythrorhizon: insights into the phylogenetic relationship among Boraginaceae species and the maternal lineages of purple gromwells.</title>
        <authorList>
            <person name="Okada T."/>
            <person name="Watanabe K."/>
        </authorList>
    </citation>
    <scope>NUCLEOTIDE SEQUENCE [LARGE SCALE GENOMIC DNA]</scope>
</reference>
<protein>
    <submittedName>
        <fullName evidence="2">Uncharacterized protein</fullName>
    </submittedName>
</protein>
<dbReference type="AlphaFoldDB" id="A0AAV3RVW4"/>
<organism evidence="2 3">
    <name type="scientific">Lithospermum erythrorhizon</name>
    <name type="common">Purple gromwell</name>
    <name type="synonym">Lithospermum officinale var. erythrorhizon</name>
    <dbReference type="NCBI Taxonomy" id="34254"/>
    <lineage>
        <taxon>Eukaryota</taxon>
        <taxon>Viridiplantae</taxon>
        <taxon>Streptophyta</taxon>
        <taxon>Embryophyta</taxon>
        <taxon>Tracheophyta</taxon>
        <taxon>Spermatophyta</taxon>
        <taxon>Magnoliopsida</taxon>
        <taxon>eudicotyledons</taxon>
        <taxon>Gunneridae</taxon>
        <taxon>Pentapetalae</taxon>
        <taxon>asterids</taxon>
        <taxon>lamiids</taxon>
        <taxon>Boraginales</taxon>
        <taxon>Boraginaceae</taxon>
        <taxon>Boraginoideae</taxon>
        <taxon>Lithospermeae</taxon>
        <taxon>Lithospermum</taxon>
    </lineage>
</organism>
<feature type="region of interest" description="Disordered" evidence="1">
    <location>
        <begin position="76"/>
        <end position="136"/>
    </location>
</feature>
<dbReference type="PANTHER" id="PTHR47481:SF31">
    <property type="entry name" value="OS01G0873500 PROTEIN"/>
    <property type="match status" value="1"/>
</dbReference>
<accession>A0AAV3RVW4</accession>
<keyword evidence="3" id="KW-1185">Reference proteome</keyword>
<feature type="compositionally biased region" description="Polar residues" evidence="1">
    <location>
        <begin position="102"/>
        <end position="115"/>
    </location>
</feature>
<proteinExistence type="predicted"/>
<comment type="caution">
    <text evidence="2">The sequence shown here is derived from an EMBL/GenBank/DDBJ whole genome shotgun (WGS) entry which is preliminary data.</text>
</comment>
<feature type="compositionally biased region" description="Basic residues" evidence="1">
    <location>
        <begin position="82"/>
        <end position="100"/>
    </location>
</feature>
<dbReference type="EMBL" id="BAABME010013144">
    <property type="protein sequence ID" value="GAA0185863.1"/>
    <property type="molecule type" value="Genomic_DNA"/>
</dbReference>
<name>A0AAV3RVW4_LITER</name>